<evidence type="ECO:0000256" key="13">
    <source>
        <dbReference type="RuleBase" id="RU368082"/>
    </source>
</evidence>
<evidence type="ECO:0000256" key="5">
    <source>
        <dbReference type="ARBA" id="ARBA00022692"/>
    </source>
</evidence>
<comment type="similarity">
    <text evidence="2 13">Belongs to the KAR5 family.</text>
</comment>
<dbReference type="GO" id="GO:0031965">
    <property type="term" value="C:nuclear membrane"/>
    <property type="evidence" value="ECO:0007669"/>
    <property type="project" value="UniProtKB-SubCell"/>
</dbReference>
<accession>A0AAX4HB19</accession>
<evidence type="ECO:0000256" key="9">
    <source>
        <dbReference type="ARBA" id="ARBA00023136"/>
    </source>
</evidence>
<dbReference type="Proteomes" id="UP001338582">
    <property type="component" value="Chromosome 3"/>
</dbReference>
<dbReference type="PANTHER" id="PTHR28012">
    <property type="entry name" value="NUCLEAR FUSION PROTEIN KAR5"/>
    <property type="match status" value="1"/>
</dbReference>
<name>A0AAX4HB19_9ASCO</name>
<comment type="subcellular location">
    <subcellularLocation>
        <location evidence="13">Endoplasmic reticulum membrane</location>
    </subcellularLocation>
    <subcellularLocation>
        <location evidence="13">Nucleus membrane</location>
    </subcellularLocation>
</comment>
<evidence type="ECO:0000256" key="12">
    <source>
        <dbReference type="ARBA" id="ARBA00031468"/>
    </source>
</evidence>
<gene>
    <name evidence="16" type="ORF">PUMCH_002930</name>
</gene>
<evidence type="ECO:0000256" key="6">
    <source>
        <dbReference type="ARBA" id="ARBA00022729"/>
    </source>
</evidence>
<evidence type="ECO:0000256" key="11">
    <source>
        <dbReference type="ARBA" id="ARBA00023242"/>
    </source>
</evidence>
<feature type="signal peptide" evidence="15">
    <location>
        <begin position="1"/>
        <end position="18"/>
    </location>
</feature>
<keyword evidence="6 13" id="KW-0732">Signal</keyword>
<evidence type="ECO:0000256" key="14">
    <source>
        <dbReference type="SAM" id="Coils"/>
    </source>
</evidence>
<evidence type="ECO:0000256" key="3">
    <source>
        <dbReference type="ARBA" id="ARBA00021601"/>
    </source>
</evidence>
<evidence type="ECO:0000256" key="4">
    <source>
        <dbReference type="ARBA" id="ARBA00022459"/>
    </source>
</evidence>
<comment type="function">
    <text evidence="1 13">Required for nuclear membrane fusion during karyogamy.</text>
</comment>
<dbReference type="RefSeq" id="XP_062877991.1">
    <property type="nucleotide sequence ID" value="XM_063021921.1"/>
</dbReference>
<sequence>MFFFHCCIIFLYASTVVSEPLDLDVAHVEAGFQQLTAYRNSCTFVALRDFVASCKESGGDYMDASLRLELAVKLSICEFTEAGVDYPKECRQTASSINDTDIDFLDCVASLRQVPQFWTTYSGNYRKLRSVCYEELAPYMKESIIDLFWNITRLYSQFFESASSSASKMDDVQEQSLQSLRSLSDHIRKIDSQLANFETDLELRNANTVASAEATREGVVLQFHFLSSILTAALQKNILSSETLQTKLNSLETNVNEISELLLDLRELSTEIQVFLGKTQQEISTTLVDTNNGLRNFLNQLATFNCSIIFSQIDGIEMKMREANRAVESGWNELKSDSRDTILFIELQLSKHAQLTTDTLDLMVSRIASRASIAGDALAFQLTNLTEIAKEAVENFHSLKSISGSLSMKLFANFIEIFRFVKSVVKTVVVVILTCFLLVSLNRIKGVLGFQLIWNLHSGFVSFVAAILSGSVVALAVRLWLLI</sequence>
<evidence type="ECO:0000256" key="2">
    <source>
        <dbReference type="ARBA" id="ARBA00010473"/>
    </source>
</evidence>
<feature type="transmembrane region" description="Helical" evidence="13">
    <location>
        <begin position="417"/>
        <end position="439"/>
    </location>
</feature>
<evidence type="ECO:0000256" key="8">
    <source>
        <dbReference type="ARBA" id="ARBA00022989"/>
    </source>
</evidence>
<feature type="coiled-coil region" evidence="14">
    <location>
        <begin position="241"/>
        <end position="268"/>
    </location>
</feature>
<dbReference type="EMBL" id="CP138896">
    <property type="protein sequence ID" value="WPK25609.1"/>
    <property type="molecule type" value="Genomic_DNA"/>
</dbReference>
<keyword evidence="8 13" id="KW-1133">Transmembrane helix</keyword>
<keyword evidence="4 13" id="KW-0415">Karyogamy</keyword>
<keyword evidence="11 13" id="KW-0539">Nucleus</keyword>
<reference evidence="16 17" key="1">
    <citation type="submission" date="2023-10" db="EMBL/GenBank/DDBJ databases">
        <title>Draft Genome Sequence of Candida saopaulonensis from a very Premature Infant with Sepsis.</title>
        <authorList>
            <person name="Ning Y."/>
            <person name="Dai R."/>
            <person name="Xiao M."/>
            <person name="Xu Y."/>
            <person name="Yan Q."/>
            <person name="Zhang L."/>
        </authorList>
    </citation>
    <scope>NUCLEOTIDE SEQUENCE [LARGE SCALE GENOMIC DNA]</scope>
    <source>
        <strain evidence="16 17">19XY460</strain>
    </source>
</reference>
<evidence type="ECO:0000256" key="10">
    <source>
        <dbReference type="ARBA" id="ARBA00023180"/>
    </source>
</evidence>
<feature type="transmembrane region" description="Helical" evidence="13">
    <location>
        <begin position="460"/>
        <end position="481"/>
    </location>
</feature>
<dbReference type="AlphaFoldDB" id="A0AAX4HB19"/>
<dbReference type="GO" id="GO:0005789">
    <property type="term" value="C:endoplasmic reticulum membrane"/>
    <property type="evidence" value="ECO:0007669"/>
    <property type="project" value="UniProtKB-SubCell"/>
</dbReference>
<feature type="chain" id="PRO_5043354452" description="Nuclear fusion protein KAR5" evidence="15">
    <location>
        <begin position="19"/>
        <end position="483"/>
    </location>
</feature>
<dbReference type="KEGG" id="asau:88173994"/>
<evidence type="ECO:0000313" key="17">
    <source>
        <dbReference type="Proteomes" id="UP001338582"/>
    </source>
</evidence>
<evidence type="ECO:0000256" key="1">
    <source>
        <dbReference type="ARBA" id="ARBA00003389"/>
    </source>
</evidence>
<keyword evidence="7 13" id="KW-0256">Endoplasmic reticulum</keyword>
<evidence type="ECO:0000313" key="16">
    <source>
        <dbReference type="EMBL" id="WPK25609.1"/>
    </source>
</evidence>
<proteinExistence type="inferred from homology"/>
<dbReference type="Pfam" id="PF04163">
    <property type="entry name" value="Tht1"/>
    <property type="match status" value="1"/>
</dbReference>
<evidence type="ECO:0000256" key="7">
    <source>
        <dbReference type="ARBA" id="ARBA00022824"/>
    </source>
</evidence>
<dbReference type="GO" id="GO:0048288">
    <property type="term" value="P:nuclear membrane fusion involved in karyogamy"/>
    <property type="evidence" value="ECO:0007669"/>
    <property type="project" value="UniProtKB-UniRule"/>
</dbReference>
<dbReference type="GO" id="GO:0000742">
    <property type="term" value="P:karyogamy involved in conjugation with cellular fusion"/>
    <property type="evidence" value="ECO:0007669"/>
    <property type="project" value="UniProtKB-UniRule"/>
</dbReference>
<keyword evidence="5 13" id="KW-0812">Transmembrane</keyword>
<dbReference type="InterPro" id="IPR007292">
    <property type="entry name" value="Nuclear_fusion_Kar5"/>
</dbReference>
<evidence type="ECO:0000256" key="15">
    <source>
        <dbReference type="SAM" id="SignalP"/>
    </source>
</evidence>
<keyword evidence="10" id="KW-0325">Glycoprotein</keyword>
<organism evidence="16 17">
    <name type="scientific">Australozyma saopauloensis</name>
    <dbReference type="NCBI Taxonomy" id="291208"/>
    <lineage>
        <taxon>Eukaryota</taxon>
        <taxon>Fungi</taxon>
        <taxon>Dikarya</taxon>
        <taxon>Ascomycota</taxon>
        <taxon>Saccharomycotina</taxon>
        <taxon>Pichiomycetes</taxon>
        <taxon>Metschnikowiaceae</taxon>
        <taxon>Australozyma</taxon>
    </lineage>
</organism>
<keyword evidence="14" id="KW-0175">Coiled coil</keyword>
<keyword evidence="9 13" id="KW-0472">Membrane</keyword>
<dbReference type="PANTHER" id="PTHR28012:SF1">
    <property type="entry name" value="NUCLEAR FUSION PROTEIN KAR5"/>
    <property type="match status" value="1"/>
</dbReference>
<protein>
    <recommendedName>
        <fullName evidence="3">Nuclear fusion protein KAR5</fullName>
    </recommendedName>
    <alternativeName>
        <fullName evidence="12">Karyogamy protein 5</fullName>
    </alternativeName>
</protein>
<dbReference type="GeneID" id="88173994"/>
<keyword evidence="17" id="KW-1185">Reference proteome</keyword>